<gene>
    <name evidence="2" type="ORF">CDO52_21735</name>
</gene>
<dbReference type="Gene3D" id="3.30.420.10">
    <property type="entry name" value="Ribonuclease H-like superfamily/Ribonuclease H"/>
    <property type="match status" value="1"/>
</dbReference>
<reference evidence="2 3" key="1">
    <citation type="submission" date="2017-08" db="EMBL/GenBank/DDBJ databases">
        <title>The complete genome sequence of Nocardiopsis gilva YIM 90087.</title>
        <authorList>
            <person name="Yin M."/>
            <person name="Tang S."/>
        </authorList>
    </citation>
    <scope>NUCLEOTIDE SEQUENCE [LARGE SCALE GENOMIC DNA]</scope>
    <source>
        <strain evidence="2 3">YIM 90087</strain>
    </source>
</reference>
<protein>
    <recommendedName>
        <fullName evidence="1">Tc1-like transposase DDE domain-containing protein</fullName>
    </recommendedName>
</protein>
<evidence type="ECO:0000259" key="1">
    <source>
        <dbReference type="Pfam" id="PF13358"/>
    </source>
</evidence>
<accession>A0A223SE09</accession>
<keyword evidence="3" id="KW-1185">Reference proteome</keyword>
<dbReference type="AlphaFoldDB" id="A0A223SE09"/>
<feature type="domain" description="Tc1-like transposase DDE" evidence="1">
    <location>
        <begin position="20"/>
        <end position="163"/>
    </location>
</feature>
<sequence>MEEGRRAERKQTAAAQGAGIVFEGESGHNLRPPIARTWSPRGKTPLITVKHSNSGRTAVMGLVAYRPGHRPRMMFRTRDQTRPELRRPTRRGFDWTDYRGLLTAAHTALDAPIVVVWDNLNSRKSGAMRHFIEAAPWLTVHHLPAYAPDLNPVEGLWSLVKRGELANLAVTGIDHLARTVRRSLRRLQHRPEVLDGLLAHTGLKLIEQTACDITL</sequence>
<dbReference type="EMBL" id="CP022753">
    <property type="protein sequence ID" value="ASU86370.1"/>
    <property type="molecule type" value="Genomic_DNA"/>
</dbReference>
<evidence type="ECO:0000313" key="2">
    <source>
        <dbReference type="EMBL" id="ASU86370.1"/>
    </source>
</evidence>
<dbReference type="GO" id="GO:0003676">
    <property type="term" value="F:nucleic acid binding"/>
    <property type="evidence" value="ECO:0007669"/>
    <property type="project" value="InterPro"/>
</dbReference>
<dbReference type="Pfam" id="PF13358">
    <property type="entry name" value="DDE_3"/>
    <property type="match status" value="1"/>
</dbReference>
<dbReference type="InterPro" id="IPR036397">
    <property type="entry name" value="RNaseH_sf"/>
</dbReference>
<dbReference type="InterPro" id="IPR038717">
    <property type="entry name" value="Tc1-like_DDE_dom"/>
</dbReference>
<name>A0A223SE09_9ACTN</name>
<dbReference type="KEGG" id="ngv:CDO52_21735"/>
<proteinExistence type="predicted"/>
<organism evidence="2 3">
    <name type="scientific">Nocardiopsis gilva YIM 90087</name>
    <dbReference type="NCBI Taxonomy" id="1235441"/>
    <lineage>
        <taxon>Bacteria</taxon>
        <taxon>Bacillati</taxon>
        <taxon>Actinomycetota</taxon>
        <taxon>Actinomycetes</taxon>
        <taxon>Streptosporangiales</taxon>
        <taxon>Nocardiopsidaceae</taxon>
        <taxon>Nocardiopsis</taxon>
    </lineage>
</organism>
<dbReference type="Proteomes" id="UP000215005">
    <property type="component" value="Chromosome"/>
</dbReference>
<evidence type="ECO:0000313" key="3">
    <source>
        <dbReference type="Proteomes" id="UP000215005"/>
    </source>
</evidence>